<dbReference type="Proteomes" id="UP001138921">
    <property type="component" value="Unassembled WGS sequence"/>
</dbReference>
<dbReference type="EMBL" id="JAFLWW010000001">
    <property type="protein sequence ID" value="MBT1154349.1"/>
    <property type="molecule type" value="Genomic_DNA"/>
</dbReference>
<evidence type="ECO:0000313" key="2">
    <source>
        <dbReference type="Proteomes" id="UP001138921"/>
    </source>
</evidence>
<gene>
    <name evidence="1" type="ORF">J1C56_01960</name>
</gene>
<accession>A0A9X1A6R9</accession>
<proteinExistence type="predicted"/>
<dbReference type="RefSeq" id="WP_214385488.1">
    <property type="nucleotide sequence ID" value="NZ_JAFLWW010000001.1"/>
</dbReference>
<reference evidence="1" key="1">
    <citation type="journal article" date="2021" name="Microorganisms">
        <title>Phylogenomic Reconstruction and Metabolic Potential of the Genus Aminobacter.</title>
        <authorList>
            <person name="Artuso I."/>
            <person name="Turrini P."/>
            <person name="Pirolo M."/>
            <person name="Lugli G.A."/>
            <person name="Ventura M."/>
            <person name="Visca P."/>
        </authorList>
    </citation>
    <scope>NUCLEOTIDE SEQUENCE</scope>
    <source>
        <strain evidence="1">LMG 26462</strain>
    </source>
</reference>
<reference evidence="1" key="2">
    <citation type="submission" date="2021-03" db="EMBL/GenBank/DDBJ databases">
        <authorList>
            <person name="Artuso I."/>
            <person name="Turrini P."/>
            <person name="Pirolo M."/>
            <person name="Lugli G.A."/>
            <person name="Ventura M."/>
            <person name="Visca P."/>
        </authorList>
    </citation>
    <scope>NUCLEOTIDE SEQUENCE</scope>
    <source>
        <strain evidence="1">LMG 26462</strain>
    </source>
</reference>
<organism evidence="1 2">
    <name type="scientific">Aminobacter anthyllidis</name>
    <dbReference type="NCBI Taxonomy" id="1035067"/>
    <lineage>
        <taxon>Bacteria</taxon>
        <taxon>Pseudomonadati</taxon>
        <taxon>Pseudomonadota</taxon>
        <taxon>Alphaproteobacteria</taxon>
        <taxon>Hyphomicrobiales</taxon>
        <taxon>Phyllobacteriaceae</taxon>
        <taxon>Aminobacter</taxon>
    </lineage>
</organism>
<sequence>MTPKQAYNLLFAYDECQKPARQWTPFEMKIVLHHYGSIAEFGGCAAPIYPETISRLKELGVLEDRIATHDEDKNPYQTTVLGNALVEMWCQQPLPVVTYVDPRFAEGQPR</sequence>
<keyword evidence="2" id="KW-1185">Reference proteome</keyword>
<protein>
    <submittedName>
        <fullName evidence="1">Uncharacterized protein</fullName>
    </submittedName>
</protein>
<comment type="caution">
    <text evidence="1">The sequence shown here is derived from an EMBL/GenBank/DDBJ whole genome shotgun (WGS) entry which is preliminary data.</text>
</comment>
<name>A0A9X1A6R9_9HYPH</name>
<evidence type="ECO:0000313" key="1">
    <source>
        <dbReference type="EMBL" id="MBT1154349.1"/>
    </source>
</evidence>
<dbReference type="AlphaFoldDB" id="A0A9X1A6R9"/>